<evidence type="ECO:0000256" key="1">
    <source>
        <dbReference type="ARBA" id="ARBA00004141"/>
    </source>
</evidence>
<dbReference type="PANTHER" id="PTHR22776:SF15">
    <property type="entry name" value="CKLF-LIKE MARVEL TRANSMEMBRANE DOMAIN-CONTAINING PROTEIN 2"/>
    <property type="match status" value="1"/>
</dbReference>
<reference evidence="9 10" key="1">
    <citation type="submission" date="2025-04" db="UniProtKB">
        <authorList>
            <consortium name="RefSeq"/>
        </authorList>
    </citation>
    <scope>IDENTIFICATION</scope>
    <source>
        <tissue evidence="9 10">Whole body</tissue>
    </source>
</reference>
<dbReference type="Proteomes" id="UP000504618">
    <property type="component" value="Unplaced"/>
</dbReference>
<feature type="transmembrane region" description="Helical" evidence="6">
    <location>
        <begin position="49"/>
        <end position="70"/>
    </location>
</feature>
<keyword evidence="4 5" id="KW-0472">Membrane</keyword>
<feature type="transmembrane region" description="Helical" evidence="6">
    <location>
        <begin position="20"/>
        <end position="37"/>
    </location>
</feature>
<dbReference type="PANTHER" id="PTHR22776">
    <property type="entry name" value="MARVEL-CONTAINING POTENTIAL LIPID RAFT-ASSOCIATED PROTEIN"/>
    <property type="match status" value="1"/>
</dbReference>
<dbReference type="PROSITE" id="PS51225">
    <property type="entry name" value="MARVEL"/>
    <property type="match status" value="1"/>
</dbReference>
<dbReference type="GeneID" id="112453579"/>
<dbReference type="RefSeq" id="XP_024870175.1">
    <property type="nucleotide sequence ID" value="XM_025014407.1"/>
</dbReference>
<dbReference type="Pfam" id="PF01284">
    <property type="entry name" value="MARVEL"/>
    <property type="match status" value="1"/>
</dbReference>
<feature type="transmembrane region" description="Helical" evidence="6">
    <location>
        <begin position="118"/>
        <end position="144"/>
    </location>
</feature>
<feature type="domain" description="MARVEL" evidence="7">
    <location>
        <begin position="10"/>
        <end position="145"/>
    </location>
</feature>
<evidence type="ECO:0000256" key="2">
    <source>
        <dbReference type="ARBA" id="ARBA00022692"/>
    </source>
</evidence>
<protein>
    <submittedName>
        <fullName evidence="9 10">Uncharacterized protein LOC112453579</fullName>
    </submittedName>
</protein>
<gene>
    <name evidence="9 10" type="primary">LOC112453579</name>
</gene>
<dbReference type="InterPro" id="IPR008253">
    <property type="entry name" value="Marvel"/>
</dbReference>
<evidence type="ECO:0000313" key="8">
    <source>
        <dbReference type="Proteomes" id="UP000504618"/>
    </source>
</evidence>
<evidence type="ECO:0000313" key="10">
    <source>
        <dbReference type="RefSeq" id="XP_024870175.1"/>
    </source>
</evidence>
<accession>A0A6J1PKK8</accession>
<dbReference type="GO" id="GO:0016020">
    <property type="term" value="C:membrane"/>
    <property type="evidence" value="ECO:0007669"/>
    <property type="project" value="UniProtKB-SubCell"/>
</dbReference>
<organism evidence="8 9">
    <name type="scientific">Temnothorax curvispinosus</name>
    <dbReference type="NCBI Taxonomy" id="300111"/>
    <lineage>
        <taxon>Eukaryota</taxon>
        <taxon>Metazoa</taxon>
        <taxon>Ecdysozoa</taxon>
        <taxon>Arthropoda</taxon>
        <taxon>Hexapoda</taxon>
        <taxon>Insecta</taxon>
        <taxon>Pterygota</taxon>
        <taxon>Neoptera</taxon>
        <taxon>Endopterygota</taxon>
        <taxon>Hymenoptera</taxon>
        <taxon>Apocrita</taxon>
        <taxon>Aculeata</taxon>
        <taxon>Formicoidea</taxon>
        <taxon>Formicidae</taxon>
        <taxon>Myrmicinae</taxon>
        <taxon>Temnothorax</taxon>
    </lineage>
</organism>
<evidence type="ECO:0000256" key="4">
    <source>
        <dbReference type="ARBA" id="ARBA00023136"/>
    </source>
</evidence>
<keyword evidence="3 6" id="KW-1133">Transmembrane helix</keyword>
<keyword evidence="8" id="KW-1185">Reference proteome</keyword>
<dbReference type="AlphaFoldDB" id="A0A6J1PKK8"/>
<dbReference type="OrthoDB" id="6481667at2759"/>
<evidence type="ECO:0000256" key="6">
    <source>
        <dbReference type="SAM" id="Phobius"/>
    </source>
</evidence>
<evidence type="ECO:0000313" key="9">
    <source>
        <dbReference type="RefSeq" id="XP_024870174.1"/>
    </source>
</evidence>
<keyword evidence="2 5" id="KW-0812">Transmembrane</keyword>
<evidence type="ECO:0000256" key="5">
    <source>
        <dbReference type="PROSITE-ProRule" id="PRU00581"/>
    </source>
</evidence>
<evidence type="ECO:0000259" key="7">
    <source>
        <dbReference type="PROSITE" id="PS51225"/>
    </source>
</evidence>
<evidence type="ECO:0000256" key="3">
    <source>
        <dbReference type="ARBA" id="ARBA00022989"/>
    </source>
</evidence>
<dbReference type="InterPro" id="IPR050578">
    <property type="entry name" value="MARVEL-CKLF_proteins"/>
</dbReference>
<dbReference type="RefSeq" id="XP_024870174.1">
    <property type="nucleotide sequence ID" value="XM_025014406.1"/>
</dbReference>
<sequence length="147" mass="16234">MMGVVINVEYLRSWNGIFKIIQLVLGTIYVGIIGHEFNNGYIIYPAEVYFLVATCTFYIGTFILFIGYLMSPSAASIIPKTIYEFLYHSVASILLLAASIALMVQIHKQGIILLNYNALLAASICSLLNTILYICNAVIGFGTYGDD</sequence>
<name>A0A6J1PKK8_9HYME</name>
<comment type="subcellular location">
    <subcellularLocation>
        <location evidence="1">Membrane</location>
        <topology evidence="1">Multi-pass membrane protein</topology>
    </subcellularLocation>
</comment>
<feature type="transmembrane region" description="Helical" evidence="6">
    <location>
        <begin position="85"/>
        <end position="106"/>
    </location>
</feature>
<proteinExistence type="predicted"/>